<dbReference type="RefSeq" id="WP_134754094.1">
    <property type="nucleotide sequence ID" value="NZ_MYFO02000009.1"/>
</dbReference>
<keyword evidence="2" id="KW-1282">Carboxysome</keyword>
<proteinExistence type="predicted"/>
<accession>A0A4Y8PZ56</accession>
<evidence type="ECO:0000256" key="3">
    <source>
        <dbReference type="ARBA" id="ARBA00024446"/>
    </source>
</evidence>
<sequence>MFLGQVIGSVVCTQKDESLTGLKLLVVQPMKNAATPAGKPLVAIDTIGCAGYGDLVYLAKSREAGLPLGLELVAADAGIMGIVDNYNATT</sequence>
<dbReference type="OrthoDB" id="196195at2"/>
<dbReference type="EMBL" id="MYFO01000018">
    <property type="protein sequence ID" value="TFE86599.1"/>
    <property type="molecule type" value="Genomic_DNA"/>
</dbReference>
<dbReference type="Gene3D" id="2.40.50.220">
    <property type="entry name" value="EutN/Ccml"/>
    <property type="match status" value="1"/>
</dbReference>
<reference evidence="4 5" key="1">
    <citation type="submission" date="2017-03" db="EMBL/GenBank/DDBJ databases">
        <title>Isolation of Levoglucosan Utilizing Bacteria.</title>
        <authorList>
            <person name="Arya A.S."/>
        </authorList>
    </citation>
    <scope>NUCLEOTIDE SEQUENCE [LARGE SCALE GENOMIC DNA]</scope>
    <source>
        <strain evidence="4 5">MEC069</strain>
    </source>
</reference>
<dbReference type="SUPFAM" id="SSF159133">
    <property type="entry name" value="EutN/CcmL-like"/>
    <property type="match status" value="1"/>
</dbReference>
<comment type="caution">
    <text evidence="4">The sequence shown here is derived from an EMBL/GenBank/DDBJ whole genome shotgun (WGS) entry which is preliminary data.</text>
</comment>
<evidence type="ECO:0000313" key="5">
    <source>
        <dbReference type="Proteomes" id="UP000298246"/>
    </source>
</evidence>
<evidence type="ECO:0000313" key="4">
    <source>
        <dbReference type="EMBL" id="TFE86599.1"/>
    </source>
</evidence>
<evidence type="ECO:0008006" key="6">
    <source>
        <dbReference type="Google" id="ProtNLM"/>
    </source>
</evidence>
<gene>
    <name evidence="4" type="ORF">B5M42_14675</name>
</gene>
<name>A0A4Y8PZ56_9BACL</name>
<dbReference type="Pfam" id="PF03319">
    <property type="entry name" value="EutN_CcmL"/>
    <property type="match status" value="1"/>
</dbReference>
<organism evidence="4 5">
    <name type="scientific">Paenibacillus athensensis</name>
    <dbReference type="NCBI Taxonomy" id="1967502"/>
    <lineage>
        <taxon>Bacteria</taxon>
        <taxon>Bacillati</taxon>
        <taxon>Bacillota</taxon>
        <taxon>Bacilli</taxon>
        <taxon>Bacillales</taxon>
        <taxon>Paenibacillaceae</taxon>
        <taxon>Paenibacillus</taxon>
    </lineage>
</organism>
<comment type="subcellular location">
    <subcellularLocation>
        <location evidence="1">Carboxysome</location>
    </subcellularLocation>
</comment>
<dbReference type="AlphaFoldDB" id="A0A4Y8PZ56"/>
<dbReference type="PANTHER" id="PTHR36539">
    <property type="entry name" value="ETHANOLAMINE UTILIZATION PROTEIN EUTN"/>
    <property type="match status" value="1"/>
</dbReference>
<dbReference type="PANTHER" id="PTHR36539:SF1">
    <property type="entry name" value="BACTERIAL MICROCOMPARTMENT SHELL VERTEX PROTEIN EUTN"/>
    <property type="match status" value="1"/>
</dbReference>
<keyword evidence="5" id="KW-1185">Reference proteome</keyword>
<dbReference type="CDD" id="cd01614">
    <property type="entry name" value="EutN_CcmL"/>
    <property type="match status" value="1"/>
</dbReference>
<evidence type="ECO:0000256" key="2">
    <source>
        <dbReference type="ARBA" id="ARBA00023669"/>
    </source>
</evidence>
<dbReference type="InterPro" id="IPR036677">
    <property type="entry name" value="EutN_CcmL_sf"/>
</dbReference>
<dbReference type="InterPro" id="IPR004992">
    <property type="entry name" value="EutN_CcmL"/>
</dbReference>
<dbReference type="GO" id="GO:0031470">
    <property type="term" value="C:carboxysome"/>
    <property type="evidence" value="ECO:0007669"/>
    <property type="project" value="UniProtKB-SubCell"/>
</dbReference>
<dbReference type="Proteomes" id="UP000298246">
    <property type="component" value="Unassembled WGS sequence"/>
</dbReference>
<protein>
    <recommendedName>
        <fullName evidence="6">Ethanolamine utilization protein EutN</fullName>
    </recommendedName>
</protein>
<evidence type="ECO:0000256" key="1">
    <source>
        <dbReference type="ARBA" id="ARBA00023587"/>
    </source>
</evidence>
<dbReference type="PROSITE" id="PS51932">
    <property type="entry name" value="BMV"/>
    <property type="match status" value="1"/>
</dbReference>
<keyword evidence="3" id="KW-1283">Bacterial microcompartment</keyword>